<dbReference type="Gene3D" id="3.30.379.10">
    <property type="entry name" value="Chitobiase/beta-hexosaminidase domain 2-like"/>
    <property type="match status" value="1"/>
</dbReference>
<comment type="caution">
    <text evidence="3">The sequence shown here is derived from an EMBL/GenBank/DDBJ whole genome shotgun (WGS) entry which is preliminary data.</text>
</comment>
<evidence type="ECO:0000256" key="1">
    <source>
        <dbReference type="ARBA" id="ARBA00022801"/>
    </source>
</evidence>
<dbReference type="EMBL" id="BART01015929">
    <property type="protein sequence ID" value="GAG75907.1"/>
    <property type="molecule type" value="Genomic_DNA"/>
</dbReference>
<name>X1B3M2_9ZZZZ</name>
<dbReference type="Pfam" id="PF03648">
    <property type="entry name" value="Glyco_hydro_67N"/>
    <property type="match status" value="1"/>
</dbReference>
<protein>
    <recommendedName>
        <fullName evidence="2">Alpha glucuronidase N-terminal domain-containing protein</fullName>
    </recommendedName>
</protein>
<dbReference type="InterPro" id="IPR029018">
    <property type="entry name" value="Hex-like_dom2"/>
</dbReference>
<accession>X1B3M2</accession>
<evidence type="ECO:0000259" key="2">
    <source>
        <dbReference type="Pfam" id="PF03648"/>
    </source>
</evidence>
<keyword evidence="1" id="KW-0378">Hydrolase</keyword>
<sequence length="210" mass="23033">MLATVPALAEIKADDGVSPTVAVVIDAKAPELEQYAAKELCSYLETLFGIRTSPAEKISADADTIILVGSPTTNAVVAKALGSEVWPKLTDQGLVLKRVSLDGKPALIVGGGSPKATLWAVYELVERWGVRYLLHGDVLPDDAGEFRLPEKDVTIEPLLPVRQWRVVNAFLCGPESWGMADYRPVLDQLAKLRFNRLLVNIWTYQPFLHL</sequence>
<dbReference type="GO" id="GO:0045493">
    <property type="term" value="P:xylan catabolic process"/>
    <property type="evidence" value="ECO:0007669"/>
    <property type="project" value="InterPro"/>
</dbReference>
<organism evidence="3">
    <name type="scientific">marine sediment metagenome</name>
    <dbReference type="NCBI Taxonomy" id="412755"/>
    <lineage>
        <taxon>unclassified sequences</taxon>
        <taxon>metagenomes</taxon>
        <taxon>ecological metagenomes</taxon>
    </lineage>
</organism>
<dbReference type="SUPFAM" id="SSF55545">
    <property type="entry name" value="beta-N-acetylhexosaminidase-like domain"/>
    <property type="match status" value="1"/>
</dbReference>
<evidence type="ECO:0000313" key="3">
    <source>
        <dbReference type="EMBL" id="GAG75907.1"/>
    </source>
</evidence>
<feature type="non-terminal residue" evidence="3">
    <location>
        <position position="210"/>
    </location>
</feature>
<dbReference type="GO" id="GO:0046559">
    <property type="term" value="F:alpha-glucuronidase activity"/>
    <property type="evidence" value="ECO:0007669"/>
    <property type="project" value="InterPro"/>
</dbReference>
<gene>
    <name evidence="3" type="ORF">S01H4_30799</name>
</gene>
<dbReference type="InterPro" id="IPR005154">
    <property type="entry name" value="Glyco_hydro_67_aGlcAse_N"/>
</dbReference>
<reference evidence="3" key="1">
    <citation type="journal article" date="2014" name="Front. Microbiol.">
        <title>High frequency of phylogenetically diverse reductive dehalogenase-homologous genes in deep subseafloor sedimentary metagenomes.</title>
        <authorList>
            <person name="Kawai M."/>
            <person name="Futagami T."/>
            <person name="Toyoda A."/>
            <person name="Takaki Y."/>
            <person name="Nishi S."/>
            <person name="Hori S."/>
            <person name="Arai W."/>
            <person name="Tsubouchi T."/>
            <person name="Morono Y."/>
            <person name="Uchiyama I."/>
            <person name="Ito T."/>
            <person name="Fujiyama A."/>
            <person name="Inagaki F."/>
            <person name="Takami H."/>
        </authorList>
    </citation>
    <scope>NUCLEOTIDE SEQUENCE</scope>
    <source>
        <strain evidence="3">Expedition CK06-06</strain>
    </source>
</reference>
<proteinExistence type="predicted"/>
<feature type="domain" description="Alpha glucuronidase N-terminal" evidence="2">
    <location>
        <begin position="24"/>
        <end position="124"/>
    </location>
</feature>
<dbReference type="AlphaFoldDB" id="X1B3M2"/>